<dbReference type="Proteomes" id="UP000610124">
    <property type="component" value="Unassembled WGS sequence"/>
</dbReference>
<proteinExistence type="predicted"/>
<protein>
    <submittedName>
        <fullName evidence="2">Uncharacterized protein</fullName>
    </submittedName>
</protein>
<name>A0A8H9HPC1_KITAU</name>
<sequence>MREALVGRAIERIRASGRAATGFPVLAAALNSSSAVASSRDCGIRPGADTILRTGTAASVAVPRRRGREAMRRQIIGAFMLAAAGTFALAAPAGAASGLLVVNGVPRHNPPRGCYPASSPVTIHNHTNTMVLVHAAANCQGPVTAEVEPGQSARTFGASYFVF</sequence>
<reference evidence="2 3" key="1">
    <citation type="journal article" date="2014" name="Int. J. Syst. Evol. Microbiol.">
        <title>Complete genome sequence of Corynebacterium casei LMG S-19264T (=DSM 44701T), isolated from a smear-ripened cheese.</title>
        <authorList>
            <consortium name="US DOE Joint Genome Institute (JGI-PGF)"/>
            <person name="Walter F."/>
            <person name="Albersmeier A."/>
            <person name="Kalinowski J."/>
            <person name="Ruckert C."/>
        </authorList>
    </citation>
    <scope>NUCLEOTIDE SEQUENCE [LARGE SCALE GENOMIC DNA]</scope>
    <source>
        <strain evidence="2 3">JCM 4434</strain>
    </source>
</reference>
<evidence type="ECO:0000313" key="2">
    <source>
        <dbReference type="EMBL" id="GGU69263.1"/>
    </source>
</evidence>
<evidence type="ECO:0000313" key="3">
    <source>
        <dbReference type="Proteomes" id="UP000610124"/>
    </source>
</evidence>
<feature type="transmembrane region" description="Helical" evidence="1">
    <location>
        <begin position="75"/>
        <end position="102"/>
    </location>
</feature>
<keyword evidence="1" id="KW-0812">Transmembrane</keyword>
<comment type="caution">
    <text evidence="2">The sequence shown here is derived from an EMBL/GenBank/DDBJ whole genome shotgun (WGS) entry which is preliminary data.</text>
</comment>
<dbReference type="EMBL" id="BMUB01000004">
    <property type="protein sequence ID" value="GGU69263.1"/>
    <property type="molecule type" value="Genomic_DNA"/>
</dbReference>
<keyword evidence="1" id="KW-1133">Transmembrane helix</keyword>
<keyword evidence="1" id="KW-0472">Membrane</keyword>
<gene>
    <name evidence="2" type="ORF">GCM10010502_20480</name>
</gene>
<dbReference type="AlphaFoldDB" id="A0A8H9HPC1"/>
<organism evidence="2 3">
    <name type="scientific">Kitasatospora aureofaciens</name>
    <name type="common">Streptomyces aureofaciens</name>
    <dbReference type="NCBI Taxonomy" id="1894"/>
    <lineage>
        <taxon>Bacteria</taxon>
        <taxon>Bacillati</taxon>
        <taxon>Actinomycetota</taxon>
        <taxon>Actinomycetes</taxon>
        <taxon>Kitasatosporales</taxon>
        <taxon>Streptomycetaceae</taxon>
        <taxon>Kitasatospora</taxon>
    </lineage>
</organism>
<evidence type="ECO:0000256" key="1">
    <source>
        <dbReference type="SAM" id="Phobius"/>
    </source>
</evidence>
<accession>A0A8H9HPC1</accession>